<comment type="caution">
    <text evidence="8">The sequence shown here is derived from an EMBL/GenBank/DDBJ whole genome shotgun (WGS) entry which is preliminary data.</text>
</comment>
<proteinExistence type="inferred from homology"/>
<reference evidence="9" key="1">
    <citation type="journal article" date="2019" name="Int. J. Syst. Evol. Microbiol.">
        <title>The Global Catalogue of Microorganisms (GCM) 10K type strain sequencing project: providing services to taxonomists for standard genome sequencing and annotation.</title>
        <authorList>
            <consortium name="The Broad Institute Genomics Platform"/>
            <consortium name="The Broad Institute Genome Sequencing Center for Infectious Disease"/>
            <person name="Wu L."/>
            <person name="Ma J."/>
        </authorList>
    </citation>
    <scope>NUCLEOTIDE SEQUENCE [LARGE SCALE GENOMIC DNA]</scope>
    <source>
        <strain evidence="9">KCTC 42986</strain>
    </source>
</reference>
<comment type="subcellular location">
    <subcellularLocation>
        <location evidence="6">Cytoplasm</location>
    </subcellularLocation>
</comment>
<dbReference type="Gene3D" id="1.10.150.170">
    <property type="entry name" value="Putative methyltransferase TM0872, insert domain"/>
    <property type="match status" value="1"/>
</dbReference>
<feature type="binding site" evidence="6">
    <location>
        <position position="86"/>
    </location>
    <ligand>
        <name>S-adenosyl-L-methionine</name>
        <dbReference type="ChEBI" id="CHEBI:59789"/>
    </ligand>
</feature>
<feature type="binding site" evidence="6">
    <location>
        <position position="107"/>
    </location>
    <ligand>
        <name>S-adenosyl-L-methionine</name>
        <dbReference type="ChEBI" id="CHEBI:59789"/>
    </ligand>
</feature>
<dbReference type="InterPro" id="IPR029063">
    <property type="entry name" value="SAM-dependent_MTases_sf"/>
</dbReference>
<evidence type="ECO:0000256" key="5">
    <source>
        <dbReference type="ARBA" id="ARBA00022691"/>
    </source>
</evidence>
<evidence type="ECO:0000256" key="3">
    <source>
        <dbReference type="ARBA" id="ARBA00022603"/>
    </source>
</evidence>
<dbReference type="EMBL" id="JBHRTP010000032">
    <property type="protein sequence ID" value="MFC3108625.1"/>
    <property type="molecule type" value="Genomic_DNA"/>
</dbReference>
<sequence>MTTQAEPDFQHRTVLLDEAVDALAINGARADGVYVDGTFGRGGHSRKLLANLGAGGRLIAFDKDPQAIATAQQITDPRFEIVHDSFATMTAALTERGLTQVDGVLLDLGISSPQVDDATRGFSFRLDGPLDMRMDTTRGQSAAQWLATATEQNIEKVVRDYGEERFAFQVAKAIVTRRSVAPISSTRQLAQIVASAVKTREKGKDPATRTFQAIRIFINQELEDLEIVLDQAFRLLAPEGRLAVISFHSLEDRIVKRFLAGKANVPQPDRRLPIRAVDLPQPEMRLVAKLKPSDAEVAANPRARSAILRVAQRLPASVSVSPSNNQSGRAARTGRSAP</sequence>
<dbReference type="Pfam" id="PF01795">
    <property type="entry name" value="Methyltransf_5"/>
    <property type="match status" value="1"/>
</dbReference>
<feature type="compositionally biased region" description="Polar residues" evidence="7">
    <location>
        <begin position="318"/>
        <end position="328"/>
    </location>
</feature>
<keyword evidence="3 6" id="KW-0489">Methyltransferase</keyword>
<dbReference type="InterPro" id="IPR002903">
    <property type="entry name" value="RsmH"/>
</dbReference>
<dbReference type="HAMAP" id="MF_01007">
    <property type="entry name" value="16SrRNA_methyltr_H"/>
    <property type="match status" value="1"/>
</dbReference>
<evidence type="ECO:0000256" key="1">
    <source>
        <dbReference type="ARBA" id="ARBA00010396"/>
    </source>
</evidence>
<evidence type="ECO:0000313" key="8">
    <source>
        <dbReference type="EMBL" id="MFC3108625.1"/>
    </source>
</evidence>
<dbReference type="PANTHER" id="PTHR11265">
    <property type="entry name" value="S-ADENOSYL-METHYLTRANSFERASE MRAW"/>
    <property type="match status" value="1"/>
</dbReference>
<dbReference type="NCBIfam" id="TIGR00006">
    <property type="entry name" value="16S rRNA (cytosine(1402)-N(4))-methyltransferase RsmH"/>
    <property type="match status" value="1"/>
</dbReference>
<evidence type="ECO:0000313" key="9">
    <source>
        <dbReference type="Proteomes" id="UP001595530"/>
    </source>
</evidence>
<feature type="binding site" evidence="6">
    <location>
        <position position="62"/>
    </location>
    <ligand>
        <name>S-adenosyl-L-methionine</name>
        <dbReference type="ChEBI" id="CHEBI:59789"/>
    </ligand>
</feature>
<feature type="binding site" evidence="6">
    <location>
        <begin position="42"/>
        <end position="44"/>
    </location>
    <ligand>
        <name>S-adenosyl-L-methionine</name>
        <dbReference type="ChEBI" id="CHEBI:59789"/>
    </ligand>
</feature>
<evidence type="ECO:0000256" key="2">
    <source>
        <dbReference type="ARBA" id="ARBA00022552"/>
    </source>
</evidence>
<dbReference type="Proteomes" id="UP001595530">
    <property type="component" value="Unassembled WGS sequence"/>
</dbReference>
<dbReference type="RefSeq" id="WP_390322283.1">
    <property type="nucleotide sequence ID" value="NZ_JBHRTP010000032.1"/>
</dbReference>
<dbReference type="InterPro" id="IPR023397">
    <property type="entry name" value="SAM-dep_MeTrfase_MraW_recog"/>
</dbReference>
<dbReference type="EC" id="2.1.1.199" evidence="6"/>
<dbReference type="GO" id="GO:0008168">
    <property type="term" value="F:methyltransferase activity"/>
    <property type="evidence" value="ECO:0007669"/>
    <property type="project" value="UniProtKB-KW"/>
</dbReference>
<dbReference type="PANTHER" id="PTHR11265:SF0">
    <property type="entry name" value="12S RRNA N4-METHYLCYTIDINE METHYLTRANSFERASE"/>
    <property type="match status" value="1"/>
</dbReference>
<evidence type="ECO:0000256" key="7">
    <source>
        <dbReference type="SAM" id="MobiDB-lite"/>
    </source>
</evidence>
<gene>
    <name evidence="6 8" type="primary">rsmH</name>
    <name evidence="8" type="ORF">ACFOFO_11730</name>
</gene>
<keyword evidence="9" id="KW-1185">Reference proteome</keyword>
<feature type="region of interest" description="Disordered" evidence="7">
    <location>
        <begin position="318"/>
        <end position="338"/>
    </location>
</feature>
<name>A0ABV7F3M7_9BURK</name>
<dbReference type="Gene3D" id="3.40.50.150">
    <property type="entry name" value="Vaccinia Virus protein VP39"/>
    <property type="match status" value="1"/>
</dbReference>
<comment type="similarity">
    <text evidence="1 6">Belongs to the methyltransferase superfamily. RsmH family.</text>
</comment>
<protein>
    <recommendedName>
        <fullName evidence="6">Ribosomal RNA small subunit methyltransferase H</fullName>
        <ecNumber evidence="6">2.1.1.199</ecNumber>
    </recommendedName>
    <alternativeName>
        <fullName evidence="6">16S rRNA m(4)C1402 methyltransferase</fullName>
    </alternativeName>
    <alternativeName>
        <fullName evidence="6">rRNA (cytosine-N(4)-)-methyltransferase RsmH</fullName>
    </alternativeName>
</protein>
<dbReference type="GO" id="GO:0032259">
    <property type="term" value="P:methylation"/>
    <property type="evidence" value="ECO:0007669"/>
    <property type="project" value="UniProtKB-KW"/>
</dbReference>
<keyword evidence="2 6" id="KW-0698">rRNA processing</keyword>
<dbReference type="SUPFAM" id="SSF81799">
    <property type="entry name" value="Putative methyltransferase TM0872, insert domain"/>
    <property type="match status" value="1"/>
</dbReference>
<comment type="function">
    <text evidence="6">Specifically methylates the N4 position of cytidine in position 1402 (C1402) of 16S rRNA.</text>
</comment>
<dbReference type="PIRSF" id="PIRSF004486">
    <property type="entry name" value="MraW"/>
    <property type="match status" value="1"/>
</dbReference>
<keyword evidence="5 6" id="KW-0949">S-adenosyl-L-methionine</keyword>
<evidence type="ECO:0000256" key="6">
    <source>
        <dbReference type="HAMAP-Rule" id="MF_01007"/>
    </source>
</evidence>
<feature type="binding site" evidence="6">
    <location>
        <position position="114"/>
    </location>
    <ligand>
        <name>S-adenosyl-L-methionine</name>
        <dbReference type="ChEBI" id="CHEBI:59789"/>
    </ligand>
</feature>
<accession>A0ABV7F3M7</accession>
<comment type="catalytic activity">
    <reaction evidence="6">
        <text>cytidine(1402) in 16S rRNA + S-adenosyl-L-methionine = N(4)-methylcytidine(1402) in 16S rRNA + S-adenosyl-L-homocysteine + H(+)</text>
        <dbReference type="Rhea" id="RHEA:42928"/>
        <dbReference type="Rhea" id="RHEA-COMP:10286"/>
        <dbReference type="Rhea" id="RHEA-COMP:10287"/>
        <dbReference type="ChEBI" id="CHEBI:15378"/>
        <dbReference type="ChEBI" id="CHEBI:57856"/>
        <dbReference type="ChEBI" id="CHEBI:59789"/>
        <dbReference type="ChEBI" id="CHEBI:74506"/>
        <dbReference type="ChEBI" id="CHEBI:82748"/>
        <dbReference type="EC" id="2.1.1.199"/>
    </reaction>
</comment>
<dbReference type="SUPFAM" id="SSF53335">
    <property type="entry name" value="S-adenosyl-L-methionine-dependent methyltransferases"/>
    <property type="match status" value="1"/>
</dbReference>
<keyword evidence="6" id="KW-0963">Cytoplasm</keyword>
<keyword evidence="4 6" id="KW-0808">Transferase</keyword>
<evidence type="ECO:0000256" key="4">
    <source>
        <dbReference type="ARBA" id="ARBA00022679"/>
    </source>
</evidence>
<organism evidence="8 9">
    <name type="scientific">Undibacterium arcticum</name>
    <dbReference type="NCBI Taxonomy" id="1762892"/>
    <lineage>
        <taxon>Bacteria</taxon>
        <taxon>Pseudomonadati</taxon>
        <taxon>Pseudomonadota</taxon>
        <taxon>Betaproteobacteria</taxon>
        <taxon>Burkholderiales</taxon>
        <taxon>Oxalobacteraceae</taxon>
        <taxon>Undibacterium</taxon>
    </lineage>
</organism>